<dbReference type="STRING" id="283909.R7V5U1"/>
<evidence type="ECO:0000313" key="7">
    <source>
        <dbReference type="Proteomes" id="UP000014760"/>
    </source>
</evidence>
<dbReference type="PANTHER" id="PTHR24369">
    <property type="entry name" value="ANTIGEN BSP, PUTATIVE-RELATED"/>
    <property type="match status" value="1"/>
</dbReference>
<dbReference type="OMA" id="AWISGWK"/>
<sequence>MGYLIGRLILAIFVLTSGTIGGQPIWCPAKCLCSENNLSVTCKNIKLKRIQPDLPPFINSLDLTNNQISEICNNTFIWHQNLMKLILTDNRITTIEVGAFNGLVNLAELSLKLNRLNIDVLEASVFVQEHLPSIYLSNVYFRHKAVPKLIFRNITTLTKLHLSNSRLQAIPEGAFYGLENLFELFLDGLMLDALDENVFSGLNSLITLNLKNNQLRVINPSTFSRTLLQKITKLYLAGN</sequence>
<dbReference type="InterPro" id="IPR050541">
    <property type="entry name" value="LRR_TM_domain-containing"/>
</dbReference>
<accession>R7V5U1</accession>
<feature type="chain" id="PRO_5008788692" description="LRRNT domain-containing protein" evidence="4">
    <location>
        <begin position="23"/>
        <end position="239"/>
    </location>
</feature>
<dbReference type="Pfam" id="PF13855">
    <property type="entry name" value="LRR_8"/>
    <property type="match status" value="1"/>
</dbReference>
<protein>
    <recommendedName>
        <fullName evidence="8">LRRNT domain-containing protein</fullName>
    </recommendedName>
</protein>
<evidence type="ECO:0000313" key="6">
    <source>
        <dbReference type="EnsemblMetazoa" id="CapteP103906"/>
    </source>
</evidence>
<keyword evidence="7" id="KW-1185">Reference proteome</keyword>
<dbReference type="Gene3D" id="3.80.10.10">
    <property type="entry name" value="Ribonuclease Inhibitor"/>
    <property type="match status" value="2"/>
</dbReference>
<proteinExistence type="predicted"/>
<evidence type="ECO:0000256" key="1">
    <source>
        <dbReference type="ARBA" id="ARBA00022614"/>
    </source>
</evidence>
<dbReference type="EnsemblMetazoa" id="CapteT103906">
    <property type="protein sequence ID" value="CapteP103906"/>
    <property type="gene ID" value="CapteG103906"/>
</dbReference>
<feature type="non-terminal residue" evidence="5">
    <location>
        <position position="239"/>
    </location>
</feature>
<dbReference type="InterPro" id="IPR003591">
    <property type="entry name" value="Leu-rich_rpt_typical-subtyp"/>
</dbReference>
<dbReference type="PANTHER" id="PTHR24369:SF210">
    <property type="entry name" value="CHAOPTIN-RELATED"/>
    <property type="match status" value="1"/>
</dbReference>
<reference evidence="6" key="3">
    <citation type="submission" date="2015-06" db="UniProtKB">
        <authorList>
            <consortium name="EnsemblMetazoa"/>
        </authorList>
    </citation>
    <scope>IDENTIFICATION</scope>
</reference>
<dbReference type="SMART" id="SM00369">
    <property type="entry name" value="LRR_TYP"/>
    <property type="match status" value="6"/>
</dbReference>
<dbReference type="OrthoDB" id="1055097at2759"/>
<dbReference type="Pfam" id="PF13306">
    <property type="entry name" value="LRR_5"/>
    <property type="match status" value="1"/>
</dbReference>
<name>R7V5U1_CAPTE</name>
<evidence type="ECO:0000313" key="5">
    <source>
        <dbReference type="EMBL" id="ELU11145.1"/>
    </source>
</evidence>
<evidence type="ECO:0000256" key="4">
    <source>
        <dbReference type="SAM" id="SignalP"/>
    </source>
</evidence>
<evidence type="ECO:0000256" key="3">
    <source>
        <dbReference type="ARBA" id="ARBA00022737"/>
    </source>
</evidence>
<dbReference type="EMBL" id="KB296921">
    <property type="protein sequence ID" value="ELU11145.1"/>
    <property type="molecule type" value="Genomic_DNA"/>
</dbReference>
<dbReference type="Proteomes" id="UP000014760">
    <property type="component" value="Unassembled WGS sequence"/>
</dbReference>
<keyword evidence="3" id="KW-0677">Repeat</keyword>
<dbReference type="HOGENOM" id="CLU_000288_18_10_1"/>
<reference evidence="5 7" key="2">
    <citation type="journal article" date="2013" name="Nature">
        <title>Insights into bilaterian evolution from three spiralian genomes.</title>
        <authorList>
            <person name="Simakov O."/>
            <person name="Marletaz F."/>
            <person name="Cho S.J."/>
            <person name="Edsinger-Gonzales E."/>
            <person name="Havlak P."/>
            <person name="Hellsten U."/>
            <person name="Kuo D.H."/>
            <person name="Larsson T."/>
            <person name="Lv J."/>
            <person name="Arendt D."/>
            <person name="Savage R."/>
            <person name="Osoegawa K."/>
            <person name="de Jong P."/>
            <person name="Grimwood J."/>
            <person name="Chapman J.A."/>
            <person name="Shapiro H."/>
            <person name="Aerts A."/>
            <person name="Otillar R.P."/>
            <person name="Terry A.Y."/>
            <person name="Boore J.L."/>
            <person name="Grigoriev I.V."/>
            <person name="Lindberg D.R."/>
            <person name="Seaver E.C."/>
            <person name="Weisblat D.A."/>
            <person name="Putnam N.H."/>
            <person name="Rokhsar D.S."/>
        </authorList>
    </citation>
    <scope>NUCLEOTIDE SEQUENCE</scope>
    <source>
        <strain evidence="5 7">I ESC-2004</strain>
    </source>
</reference>
<reference evidence="7" key="1">
    <citation type="submission" date="2012-12" db="EMBL/GenBank/DDBJ databases">
        <authorList>
            <person name="Hellsten U."/>
            <person name="Grimwood J."/>
            <person name="Chapman J.A."/>
            <person name="Shapiro H."/>
            <person name="Aerts A."/>
            <person name="Otillar R.P."/>
            <person name="Terry A.Y."/>
            <person name="Boore J.L."/>
            <person name="Simakov O."/>
            <person name="Marletaz F."/>
            <person name="Cho S.-J."/>
            <person name="Edsinger-Gonzales E."/>
            <person name="Havlak P."/>
            <person name="Kuo D.-H."/>
            <person name="Larsson T."/>
            <person name="Lv J."/>
            <person name="Arendt D."/>
            <person name="Savage R."/>
            <person name="Osoegawa K."/>
            <person name="de Jong P."/>
            <person name="Lindberg D.R."/>
            <person name="Seaver E.C."/>
            <person name="Weisblat D.A."/>
            <person name="Putnam N.H."/>
            <person name="Grigoriev I.V."/>
            <person name="Rokhsar D.S."/>
        </authorList>
    </citation>
    <scope>NUCLEOTIDE SEQUENCE</scope>
    <source>
        <strain evidence="7">I ESC-2004</strain>
    </source>
</reference>
<dbReference type="EMBL" id="AMQN01020263">
    <property type="status" value="NOT_ANNOTATED_CDS"/>
    <property type="molecule type" value="Genomic_DNA"/>
</dbReference>
<dbReference type="InterPro" id="IPR026906">
    <property type="entry name" value="LRR_5"/>
</dbReference>
<keyword evidence="1" id="KW-0433">Leucine-rich repeat</keyword>
<dbReference type="GO" id="GO:0005886">
    <property type="term" value="C:plasma membrane"/>
    <property type="evidence" value="ECO:0007669"/>
    <property type="project" value="TreeGrafter"/>
</dbReference>
<organism evidence="5">
    <name type="scientific">Capitella teleta</name>
    <name type="common">Polychaete worm</name>
    <dbReference type="NCBI Taxonomy" id="283909"/>
    <lineage>
        <taxon>Eukaryota</taxon>
        <taxon>Metazoa</taxon>
        <taxon>Spiralia</taxon>
        <taxon>Lophotrochozoa</taxon>
        <taxon>Annelida</taxon>
        <taxon>Polychaeta</taxon>
        <taxon>Sedentaria</taxon>
        <taxon>Scolecida</taxon>
        <taxon>Capitellidae</taxon>
        <taxon>Capitella</taxon>
    </lineage>
</organism>
<evidence type="ECO:0008006" key="8">
    <source>
        <dbReference type="Google" id="ProtNLM"/>
    </source>
</evidence>
<keyword evidence="2 4" id="KW-0732">Signal</keyword>
<gene>
    <name evidence="5" type="ORF">CAPTEDRAFT_103906</name>
</gene>
<dbReference type="InterPro" id="IPR032675">
    <property type="entry name" value="LRR_dom_sf"/>
</dbReference>
<dbReference type="PROSITE" id="PS51450">
    <property type="entry name" value="LRR"/>
    <property type="match status" value="1"/>
</dbReference>
<dbReference type="InterPro" id="IPR001611">
    <property type="entry name" value="Leu-rich_rpt"/>
</dbReference>
<evidence type="ECO:0000256" key="2">
    <source>
        <dbReference type="ARBA" id="ARBA00022729"/>
    </source>
</evidence>
<dbReference type="SUPFAM" id="SSF52058">
    <property type="entry name" value="L domain-like"/>
    <property type="match status" value="1"/>
</dbReference>
<dbReference type="AlphaFoldDB" id="R7V5U1"/>
<feature type="signal peptide" evidence="4">
    <location>
        <begin position="1"/>
        <end position="22"/>
    </location>
</feature>